<dbReference type="RefSeq" id="WP_327599533.1">
    <property type="nucleotide sequence ID" value="NZ_JAYXHS010000002.1"/>
</dbReference>
<dbReference type="PANTHER" id="PTHR48081:SF6">
    <property type="entry name" value="PEPTIDASE S9 PROLYL OLIGOPEPTIDASE CATALYTIC DOMAIN-CONTAINING PROTEIN"/>
    <property type="match status" value="1"/>
</dbReference>
<feature type="signal peptide" evidence="2">
    <location>
        <begin position="1"/>
        <end position="22"/>
    </location>
</feature>
<keyword evidence="2" id="KW-0732">Signal</keyword>
<organism evidence="4 5">
    <name type="scientific">Uliginosibacterium silvisoli</name>
    <dbReference type="NCBI Taxonomy" id="3114758"/>
    <lineage>
        <taxon>Bacteria</taxon>
        <taxon>Pseudomonadati</taxon>
        <taxon>Pseudomonadota</taxon>
        <taxon>Betaproteobacteria</taxon>
        <taxon>Rhodocyclales</taxon>
        <taxon>Zoogloeaceae</taxon>
        <taxon>Uliginosibacterium</taxon>
    </lineage>
</organism>
<dbReference type="EMBL" id="JAYXHS010000002">
    <property type="protein sequence ID" value="MEC5386573.1"/>
    <property type="molecule type" value="Genomic_DNA"/>
</dbReference>
<dbReference type="Pfam" id="PF20434">
    <property type="entry name" value="BD-FAE"/>
    <property type="match status" value="1"/>
</dbReference>
<proteinExistence type="predicted"/>
<evidence type="ECO:0000259" key="3">
    <source>
        <dbReference type="Pfam" id="PF20434"/>
    </source>
</evidence>
<reference evidence="4 5" key="1">
    <citation type="submission" date="2024-01" db="EMBL/GenBank/DDBJ databases">
        <title>Uliginosibacterium soil sp. nov.</title>
        <authorList>
            <person name="Lv Y."/>
        </authorList>
    </citation>
    <scope>NUCLEOTIDE SEQUENCE [LARGE SCALE GENOMIC DNA]</scope>
    <source>
        <strain evidence="4 5">H3</strain>
    </source>
</reference>
<evidence type="ECO:0000313" key="5">
    <source>
        <dbReference type="Proteomes" id="UP001331561"/>
    </source>
</evidence>
<comment type="caution">
    <text evidence="4">The sequence shown here is derived from an EMBL/GenBank/DDBJ whole genome shotgun (WGS) entry which is preliminary data.</text>
</comment>
<gene>
    <name evidence="4" type="ORF">VVD49_12625</name>
</gene>
<accession>A0ABU6K455</accession>
<name>A0ABU6K455_9RHOO</name>
<dbReference type="InterPro" id="IPR029058">
    <property type="entry name" value="AB_hydrolase_fold"/>
</dbReference>
<sequence>MRSKCLTPMLLLGLVLSSVAQAAPLKTRDVLEIWPNGIAPGSENSPAKLTVTERSKVAYWPDRALTGVTRPNLTAIVPDKPNGTAVIVAPGGSYTRMAIDKESAEMARWLNPYGVTVFLMQYRLPAEGHANGKDAPLQDAQRAIRYVRAHAKEWNLNPAKIGFLGASAGGHMVSSLDVQFAKKVYEPMDEADALSARPDFTILLYPVTSMENANTHMESRTNLIGKDPSPELIKAYSSDQNLTKDAPPTFVVLAEDDPAVPPSNGIGFCNGLNKIGGSCELHTFKEGGHGFGIRDARQLPVSNWPNLAADWMKKLGYIQ</sequence>
<keyword evidence="1 4" id="KW-0378">Hydrolase</keyword>
<dbReference type="InterPro" id="IPR049492">
    <property type="entry name" value="BD-FAE-like_dom"/>
</dbReference>
<evidence type="ECO:0000256" key="2">
    <source>
        <dbReference type="SAM" id="SignalP"/>
    </source>
</evidence>
<dbReference type="Gene3D" id="3.40.50.1820">
    <property type="entry name" value="alpha/beta hydrolase"/>
    <property type="match status" value="1"/>
</dbReference>
<dbReference type="InterPro" id="IPR050300">
    <property type="entry name" value="GDXG_lipolytic_enzyme"/>
</dbReference>
<keyword evidence="5" id="KW-1185">Reference proteome</keyword>
<protein>
    <submittedName>
        <fullName evidence="4">Alpha/beta hydrolase</fullName>
    </submittedName>
</protein>
<dbReference type="SUPFAM" id="SSF53474">
    <property type="entry name" value="alpha/beta-Hydrolases"/>
    <property type="match status" value="1"/>
</dbReference>
<dbReference type="GO" id="GO:0016787">
    <property type="term" value="F:hydrolase activity"/>
    <property type="evidence" value="ECO:0007669"/>
    <property type="project" value="UniProtKB-KW"/>
</dbReference>
<dbReference type="Proteomes" id="UP001331561">
    <property type="component" value="Unassembled WGS sequence"/>
</dbReference>
<evidence type="ECO:0000313" key="4">
    <source>
        <dbReference type="EMBL" id="MEC5386573.1"/>
    </source>
</evidence>
<feature type="chain" id="PRO_5046747792" evidence="2">
    <location>
        <begin position="23"/>
        <end position="319"/>
    </location>
</feature>
<evidence type="ECO:0000256" key="1">
    <source>
        <dbReference type="ARBA" id="ARBA00022801"/>
    </source>
</evidence>
<feature type="domain" description="BD-FAE-like" evidence="3">
    <location>
        <begin position="84"/>
        <end position="265"/>
    </location>
</feature>
<dbReference type="PANTHER" id="PTHR48081">
    <property type="entry name" value="AB HYDROLASE SUPERFAMILY PROTEIN C4A8.06C"/>
    <property type="match status" value="1"/>
</dbReference>